<dbReference type="SUPFAM" id="SSF51649">
    <property type="entry name" value="RuBisCo, C-terminal domain"/>
    <property type="match status" value="1"/>
</dbReference>
<dbReference type="EMBL" id="QYYD01000013">
    <property type="protein sequence ID" value="RJF73950.1"/>
    <property type="molecule type" value="Genomic_DNA"/>
</dbReference>
<dbReference type="GO" id="GO:0016984">
    <property type="term" value="F:ribulose-bisphosphate carboxylase activity"/>
    <property type="evidence" value="ECO:0007669"/>
    <property type="project" value="InterPro"/>
</dbReference>
<dbReference type="PANTHER" id="PTHR42704:SF17">
    <property type="entry name" value="RIBULOSE BISPHOSPHATE CARBOXYLASE LARGE CHAIN"/>
    <property type="match status" value="1"/>
</dbReference>
<dbReference type="SFLD" id="SFLDG00301">
    <property type="entry name" value="RuBisCO-like_proteins"/>
    <property type="match status" value="1"/>
</dbReference>
<dbReference type="InterPro" id="IPR000685">
    <property type="entry name" value="RuBisCO_lsu_C"/>
</dbReference>
<dbReference type="InterPro" id="IPR033966">
    <property type="entry name" value="RuBisCO"/>
</dbReference>
<feature type="domain" description="Ribulose bisphosphate carboxylase large subunit C-terminal" evidence="1">
    <location>
        <begin position="117"/>
        <end position="344"/>
    </location>
</feature>
<reference evidence="2 3" key="1">
    <citation type="submission" date="2018-09" db="EMBL/GenBank/DDBJ databases">
        <title>Draft genome sequence of Rhodopseudomonas palustris 2.1.18.</title>
        <authorList>
            <person name="Robertson S.L."/>
            <person name="Meyer T.E."/>
            <person name="Kyndt J.A."/>
        </authorList>
    </citation>
    <scope>NUCLEOTIDE SEQUENCE [LARGE SCALE GENOMIC DNA]</scope>
    <source>
        <strain evidence="2 3">2.1.18</strain>
    </source>
</reference>
<evidence type="ECO:0000259" key="1">
    <source>
        <dbReference type="Pfam" id="PF00016"/>
    </source>
</evidence>
<comment type="caution">
    <text evidence="2">The sequence shown here is derived from an EMBL/GenBank/DDBJ whole genome shotgun (WGS) entry which is preliminary data.</text>
</comment>
<dbReference type="Gene3D" id="3.20.20.110">
    <property type="entry name" value="Ribulose bisphosphate carboxylase, large subunit, C-terminal domain"/>
    <property type="match status" value="1"/>
</dbReference>
<dbReference type="GO" id="GO:0000287">
    <property type="term" value="F:magnesium ion binding"/>
    <property type="evidence" value="ECO:0007669"/>
    <property type="project" value="InterPro"/>
</dbReference>
<protein>
    <submittedName>
        <fullName evidence="2">Ribulose 1,5-bisphosphate carboxylase</fullName>
    </submittedName>
</protein>
<dbReference type="SFLD" id="SFLDS00014">
    <property type="entry name" value="RuBisCO"/>
    <property type="match status" value="1"/>
</dbReference>
<dbReference type="PANTHER" id="PTHR42704">
    <property type="entry name" value="RIBULOSE BISPHOSPHATE CARBOXYLASE"/>
    <property type="match status" value="1"/>
</dbReference>
<dbReference type="SUPFAM" id="SSF54966">
    <property type="entry name" value="RuBisCO, large subunit, small (N-terminal) domain"/>
    <property type="match status" value="1"/>
</dbReference>
<dbReference type="SFLD" id="SFLDF00158">
    <property type="entry name" value="5-methylthio-D-ribulose_1-phos"/>
    <property type="match status" value="1"/>
</dbReference>
<accession>A0A418VD86</accession>
<dbReference type="Proteomes" id="UP000285523">
    <property type="component" value="Unassembled WGS sequence"/>
</dbReference>
<dbReference type="Gene3D" id="3.30.70.150">
    <property type="entry name" value="RuBisCO large subunit, N-terminal domain"/>
    <property type="match status" value="1"/>
</dbReference>
<proteinExistence type="predicted"/>
<dbReference type="Pfam" id="PF00016">
    <property type="entry name" value="RuBisCO_large"/>
    <property type="match status" value="1"/>
</dbReference>
<dbReference type="AlphaFoldDB" id="A0A418VD86"/>
<gene>
    <name evidence="2" type="ORF">D4Q52_13880</name>
</gene>
<evidence type="ECO:0000313" key="3">
    <source>
        <dbReference type="Proteomes" id="UP000285523"/>
    </source>
</evidence>
<organism evidence="2 3">
    <name type="scientific">Rhodopseudomonas palustris</name>
    <dbReference type="NCBI Taxonomy" id="1076"/>
    <lineage>
        <taxon>Bacteria</taxon>
        <taxon>Pseudomonadati</taxon>
        <taxon>Pseudomonadota</taxon>
        <taxon>Alphaproteobacteria</taxon>
        <taxon>Hyphomicrobiales</taxon>
        <taxon>Nitrobacteraceae</taxon>
        <taxon>Rhodopseudomonas</taxon>
    </lineage>
</organism>
<name>A0A418VD86_RHOPL</name>
<sequence length="375" mass="39661">MTDQHIIATYHLSSDAARISERAMYLAIEQSVECPLEAIGDPWVRDAILGRVTRIEQIAEGRYAVRIALAAVTAPPEPGQLLNMLFGNASMQPDVELVDVELPRAYADAFGGPRQGIEGIRARTGAQGRALTASALKPQGLSPKALAGIAGRLARGGVDLIKDDHGIADQSYSPFAERVRVVGRAVRDANDQSGRRTLYAPHVSGSLETMRRQLDLIRAEGIEALMLIPMIVGLSNFHALVCEAEGLVVLAHPAMSGAARIAPPLLLGKLFRLLGADATVFPHAGGRFASTAEGCRALAEAARGDCEGMRPCLPVPAGGIAIDRVADLLSFYGEDVMLLIGGSLLAAGERLAEQAASFTSEVARHGQSQHDIVTS</sequence>
<evidence type="ECO:0000313" key="2">
    <source>
        <dbReference type="EMBL" id="RJF73950.1"/>
    </source>
</evidence>
<dbReference type="InterPro" id="IPR036376">
    <property type="entry name" value="RuBisCO_lsu_C_sf"/>
</dbReference>
<dbReference type="RefSeq" id="WP_119857164.1">
    <property type="nucleotide sequence ID" value="NZ_QYYD01000013.1"/>
</dbReference>
<dbReference type="GO" id="GO:0015977">
    <property type="term" value="P:carbon fixation"/>
    <property type="evidence" value="ECO:0007669"/>
    <property type="project" value="InterPro"/>
</dbReference>
<dbReference type="InterPro" id="IPR036422">
    <property type="entry name" value="RuBisCO_lsu_N_sf"/>
</dbReference>
<dbReference type="OrthoDB" id="9764279at2"/>